<dbReference type="RefSeq" id="WP_330932187.1">
    <property type="nucleotide sequence ID" value="NZ_CP119075.1"/>
</dbReference>
<organism evidence="1 2">
    <name type="scientific">Synoicihabitans lomoniglobus</name>
    <dbReference type="NCBI Taxonomy" id="2909285"/>
    <lineage>
        <taxon>Bacteria</taxon>
        <taxon>Pseudomonadati</taxon>
        <taxon>Verrucomicrobiota</taxon>
        <taxon>Opitutia</taxon>
        <taxon>Opitutales</taxon>
        <taxon>Opitutaceae</taxon>
        <taxon>Synoicihabitans</taxon>
    </lineage>
</organism>
<sequence>MSVDQTNVVDAIGRLRDTGDVALTISDHLDWDSPEEHLFTLQEKINSYLAFIESGQIWEEFEDAKGKKVFIDVYFRVAPPEGDAMRFLATARQAIESAGFHFRYHTEEEGPIQSIFLR</sequence>
<dbReference type="AlphaFoldDB" id="A0AAE9ZYZ9"/>
<evidence type="ECO:0000313" key="2">
    <source>
        <dbReference type="Proteomes" id="UP001218638"/>
    </source>
</evidence>
<dbReference type="InterPro" id="IPR046702">
    <property type="entry name" value="DUF6572"/>
</dbReference>
<keyword evidence="2" id="KW-1185">Reference proteome</keyword>
<evidence type="ECO:0000313" key="1">
    <source>
        <dbReference type="EMBL" id="WED65258.1"/>
    </source>
</evidence>
<dbReference type="KEGG" id="slom:PXH66_00120"/>
<dbReference type="Pfam" id="PF20212">
    <property type="entry name" value="DUF6572"/>
    <property type="match status" value="1"/>
</dbReference>
<dbReference type="EMBL" id="CP119075">
    <property type="protein sequence ID" value="WED65258.1"/>
    <property type="molecule type" value="Genomic_DNA"/>
</dbReference>
<reference evidence="1" key="1">
    <citation type="submission" date="2023-03" db="EMBL/GenBank/DDBJ databases">
        <title>Lomoglobus Profundus gen. nov., sp. nov., a novel member of the phylum Verrucomicrobia, isolated from deep-marine sediment of South China Sea.</title>
        <authorList>
            <person name="Ahmad T."/>
            <person name="Ishaq S.E."/>
            <person name="Wang F."/>
        </authorList>
    </citation>
    <scope>NUCLEOTIDE SEQUENCE</scope>
    <source>
        <strain evidence="1">LMO-M01</strain>
    </source>
</reference>
<proteinExistence type="predicted"/>
<gene>
    <name evidence="1" type="ORF">PXH66_00120</name>
</gene>
<dbReference type="Proteomes" id="UP001218638">
    <property type="component" value="Chromosome"/>
</dbReference>
<accession>A0AAE9ZYZ9</accession>
<name>A0AAE9ZYZ9_9BACT</name>
<protein>
    <submittedName>
        <fullName evidence="1">Uncharacterized protein</fullName>
    </submittedName>
</protein>